<comment type="caution">
    <text evidence="2">The sequence shown here is derived from an EMBL/GenBank/DDBJ whole genome shotgun (WGS) entry which is preliminary data.</text>
</comment>
<keyword evidence="3" id="KW-1185">Reference proteome</keyword>
<reference evidence="2 3" key="1">
    <citation type="journal article" date="2023" name="Sci. Data">
        <title>Genome assembly of the Korean intertidal mud-creeper Batillaria attramentaria.</title>
        <authorList>
            <person name="Patra A.K."/>
            <person name="Ho P.T."/>
            <person name="Jun S."/>
            <person name="Lee S.J."/>
            <person name="Kim Y."/>
            <person name="Won Y.J."/>
        </authorList>
    </citation>
    <scope>NUCLEOTIDE SEQUENCE [LARGE SCALE GENOMIC DNA]</scope>
    <source>
        <strain evidence="2">Wonlab-2016</strain>
    </source>
</reference>
<evidence type="ECO:0000256" key="1">
    <source>
        <dbReference type="SAM" id="MobiDB-lite"/>
    </source>
</evidence>
<dbReference type="Proteomes" id="UP001519460">
    <property type="component" value="Unassembled WGS sequence"/>
</dbReference>
<gene>
    <name evidence="2" type="ORF">BaRGS_00022129</name>
</gene>
<evidence type="ECO:0000313" key="3">
    <source>
        <dbReference type="Proteomes" id="UP001519460"/>
    </source>
</evidence>
<dbReference type="AlphaFoldDB" id="A0ABD0KHF6"/>
<dbReference type="EMBL" id="JACVVK020000176">
    <property type="protein sequence ID" value="KAK7486604.1"/>
    <property type="molecule type" value="Genomic_DNA"/>
</dbReference>
<organism evidence="2 3">
    <name type="scientific">Batillaria attramentaria</name>
    <dbReference type="NCBI Taxonomy" id="370345"/>
    <lineage>
        <taxon>Eukaryota</taxon>
        <taxon>Metazoa</taxon>
        <taxon>Spiralia</taxon>
        <taxon>Lophotrochozoa</taxon>
        <taxon>Mollusca</taxon>
        <taxon>Gastropoda</taxon>
        <taxon>Caenogastropoda</taxon>
        <taxon>Sorbeoconcha</taxon>
        <taxon>Cerithioidea</taxon>
        <taxon>Batillariidae</taxon>
        <taxon>Batillaria</taxon>
    </lineage>
</organism>
<feature type="compositionally biased region" description="Basic residues" evidence="1">
    <location>
        <begin position="91"/>
        <end position="100"/>
    </location>
</feature>
<feature type="region of interest" description="Disordered" evidence="1">
    <location>
        <begin position="87"/>
        <end position="111"/>
    </location>
</feature>
<proteinExistence type="predicted"/>
<accession>A0ABD0KHF6</accession>
<evidence type="ECO:0000313" key="2">
    <source>
        <dbReference type="EMBL" id="KAK7486604.1"/>
    </source>
</evidence>
<sequence>MLSCANNLTLSFVQAGKLELQPRLVKVQVLGKSVCCSGRQLTPGTLSLSVSWTFNGVMLCHASVSRGTHQVRVKARLNYVSLPEARETANPKHHGRRRRSAFAGRGGWLDV</sequence>
<protein>
    <submittedName>
        <fullName evidence="2">Uncharacterized protein</fullName>
    </submittedName>
</protein>
<name>A0ABD0KHF6_9CAEN</name>